<dbReference type="OrthoDB" id="2259175at2759"/>
<feature type="chain" id="PRO_5034061196" evidence="1">
    <location>
        <begin position="20"/>
        <end position="148"/>
    </location>
</feature>
<feature type="signal peptide" evidence="1">
    <location>
        <begin position="1"/>
        <end position="19"/>
    </location>
</feature>
<proteinExistence type="predicted"/>
<reference evidence="2" key="1">
    <citation type="submission" date="2020-12" db="EMBL/GenBank/DDBJ databases">
        <title>Metabolic potential, ecology and presence of endohyphal bacteria is reflected in genomic diversity of Mucoromycotina.</title>
        <authorList>
            <person name="Muszewska A."/>
            <person name="Okrasinska A."/>
            <person name="Steczkiewicz K."/>
            <person name="Drgas O."/>
            <person name="Orlowska M."/>
            <person name="Perlinska-Lenart U."/>
            <person name="Aleksandrzak-Piekarczyk T."/>
            <person name="Szatraj K."/>
            <person name="Zielenkiewicz U."/>
            <person name="Pilsyk S."/>
            <person name="Malc E."/>
            <person name="Mieczkowski P."/>
            <person name="Kruszewska J.S."/>
            <person name="Biernat P."/>
            <person name="Pawlowska J."/>
        </authorList>
    </citation>
    <scope>NUCLEOTIDE SEQUENCE</scope>
    <source>
        <strain evidence="2">WA0000017839</strain>
    </source>
</reference>
<protein>
    <submittedName>
        <fullName evidence="2">Uncharacterized protein</fullName>
    </submittedName>
</protein>
<gene>
    <name evidence="2" type="ORF">INT47_013064</name>
</gene>
<dbReference type="EMBL" id="JAEPRD010000190">
    <property type="protein sequence ID" value="KAG2194689.1"/>
    <property type="molecule type" value="Genomic_DNA"/>
</dbReference>
<evidence type="ECO:0000256" key="1">
    <source>
        <dbReference type="SAM" id="SignalP"/>
    </source>
</evidence>
<keyword evidence="3" id="KW-1185">Reference proteome</keyword>
<sequence length="148" mass="16475">MKFSVISALILGVTASVFASDTFDLPAEGSSFTTSDLIRFVTDDVTDERDNKIQAVLFKYTNSADFEPEKTIGLWSAALNRGDDFVFDWRVDVEAGYYSVCVFEIDDDDYDDEDFDFENGDSCSYPFAITGGSPLANSNRKKRSIYAA</sequence>
<dbReference type="Proteomes" id="UP000603453">
    <property type="component" value="Unassembled WGS sequence"/>
</dbReference>
<name>A0A8H7QLW8_9FUNG</name>
<evidence type="ECO:0000313" key="2">
    <source>
        <dbReference type="EMBL" id="KAG2194689.1"/>
    </source>
</evidence>
<comment type="caution">
    <text evidence="2">The sequence shown here is derived from an EMBL/GenBank/DDBJ whole genome shotgun (WGS) entry which is preliminary data.</text>
</comment>
<dbReference type="AlphaFoldDB" id="A0A8H7QLW8"/>
<evidence type="ECO:0000313" key="3">
    <source>
        <dbReference type="Proteomes" id="UP000603453"/>
    </source>
</evidence>
<accession>A0A8H7QLW8</accession>
<organism evidence="2 3">
    <name type="scientific">Mucor saturninus</name>
    <dbReference type="NCBI Taxonomy" id="64648"/>
    <lineage>
        <taxon>Eukaryota</taxon>
        <taxon>Fungi</taxon>
        <taxon>Fungi incertae sedis</taxon>
        <taxon>Mucoromycota</taxon>
        <taxon>Mucoromycotina</taxon>
        <taxon>Mucoromycetes</taxon>
        <taxon>Mucorales</taxon>
        <taxon>Mucorineae</taxon>
        <taxon>Mucoraceae</taxon>
        <taxon>Mucor</taxon>
    </lineage>
</organism>
<keyword evidence="1" id="KW-0732">Signal</keyword>